<reference evidence="1 2" key="1">
    <citation type="journal article" date="2016" name="Environ. Microbiol.">
        <title>New Methyloceanibacter diversity from North Sea sediments includes methanotroph containing solely the soluble methane monooxygenase.</title>
        <authorList>
            <person name="Vekeman B."/>
            <person name="Kerckhof F.M."/>
            <person name="Cremers G."/>
            <person name="de Vos P."/>
            <person name="Vandamme P."/>
            <person name="Boon N."/>
            <person name="Op den Camp H.J."/>
            <person name="Heylen K."/>
        </authorList>
    </citation>
    <scope>NUCLEOTIDE SEQUENCE [LARGE SCALE GENOMIC DNA]</scope>
    <source>
        <strain evidence="1 2">R-67175</strain>
    </source>
</reference>
<comment type="caution">
    <text evidence="1">The sequence shown here is derived from an EMBL/GenBank/DDBJ whole genome shotgun (WGS) entry which is preliminary data.</text>
</comment>
<protein>
    <recommendedName>
        <fullName evidence="3">Chemotaxis protein CheZ</fullName>
    </recommendedName>
</protein>
<name>A0A1E3W6V5_9HYPH</name>
<gene>
    <name evidence="1" type="ORF">AUC69_06485</name>
</gene>
<dbReference type="OrthoDB" id="7269965at2"/>
<dbReference type="RefSeq" id="WP_141700544.1">
    <property type="nucleotide sequence ID" value="NZ_LPWF01000006.1"/>
</dbReference>
<accession>A0A1E3W6V5</accession>
<evidence type="ECO:0000313" key="1">
    <source>
        <dbReference type="EMBL" id="ODS01496.1"/>
    </source>
</evidence>
<dbReference type="AlphaFoldDB" id="A0A1E3W6V5"/>
<evidence type="ECO:0000313" key="2">
    <source>
        <dbReference type="Proteomes" id="UP000094472"/>
    </source>
</evidence>
<dbReference type="Proteomes" id="UP000094472">
    <property type="component" value="Unassembled WGS sequence"/>
</dbReference>
<organism evidence="1 2">
    <name type="scientific">Methyloceanibacter superfactus</name>
    <dbReference type="NCBI Taxonomy" id="1774969"/>
    <lineage>
        <taxon>Bacteria</taxon>
        <taxon>Pseudomonadati</taxon>
        <taxon>Pseudomonadota</taxon>
        <taxon>Alphaproteobacteria</taxon>
        <taxon>Hyphomicrobiales</taxon>
        <taxon>Hyphomicrobiaceae</taxon>
        <taxon>Methyloceanibacter</taxon>
    </lineage>
</organism>
<proteinExistence type="predicted"/>
<dbReference type="STRING" id="1774969.AUC69_06485"/>
<keyword evidence="2" id="KW-1185">Reference proteome</keyword>
<evidence type="ECO:0008006" key="3">
    <source>
        <dbReference type="Google" id="ProtNLM"/>
    </source>
</evidence>
<sequence length="250" mass="27810">MGRWFLAEYARRNRTPETQLMLDAIARLEAAVLKPQRQAGLAPVLSELVGMSDAIARTRREIAQIRPPHQFDQQLTNATEELDQIAEATERATSEILSAAEDIQEVAWTLREQGVATELCERIDQRAIDIYTACSFQDITGQRTAKVVRALHLIEQRINAMIEIWGVDEIAQRAGDAAQRLERFAQQEAALLDGPKAHGEGLKQDDVDQMLGAPAMAPAHDAEEDRAGFERPEPLTLDKLHAVKRAALFG</sequence>
<dbReference type="SUPFAM" id="SSF75708">
    <property type="entry name" value="Chemotaxis phosphatase CheZ"/>
    <property type="match status" value="1"/>
</dbReference>
<dbReference type="Gene3D" id="1.10.287.500">
    <property type="entry name" value="Helix hairpin bin"/>
    <property type="match status" value="1"/>
</dbReference>
<dbReference type="EMBL" id="LPWF01000006">
    <property type="protein sequence ID" value="ODS01496.1"/>
    <property type="molecule type" value="Genomic_DNA"/>
</dbReference>